<comment type="caution">
    <text evidence="1">The sequence shown here is derived from an EMBL/GenBank/DDBJ whole genome shotgun (WGS) entry which is preliminary data.</text>
</comment>
<name>A0A563DFP7_9FLAO</name>
<dbReference type="OrthoDB" id="1466667at2"/>
<evidence type="ECO:0000313" key="1">
    <source>
        <dbReference type="EMBL" id="TWP29020.1"/>
    </source>
</evidence>
<protein>
    <recommendedName>
        <fullName evidence="3">Cell division protein FtsQ</fullName>
    </recommendedName>
</protein>
<dbReference type="RefSeq" id="WP_146261864.1">
    <property type="nucleotide sequence ID" value="NZ_SELG01000031.1"/>
</dbReference>
<dbReference type="Proteomes" id="UP000319499">
    <property type="component" value="Unassembled WGS sequence"/>
</dbReference>
<organism evidence="1 2">
    <name type="scientific">Apibacter muscae</name>
    <dbReference type="NCBI Taxonomy" id="2509004"/>
    <lineage>
        <taxon>Bacteria</taxon>
        <taxon>Pseudomonadati</taxon>
        <taxon>Bacteroidota</taxon>
        <taxon>Flavobacteriia</taxon>
        <taxon>Flavobacteriales</taxon>
        <taxon>Weeksellaceae</taxon>
        <taxon>Apibacter</taxon>
    </lineage>
</organism>
<dbReference type="AlphaFoldDB" id="A0A563DFP7"/>
<proteinExistence type="predicted"/>
<reference evidence="1 2" key="1">
    <citation type="submission" date="2019-02" db="EMBL/GenBank/DDBJ databases">
        <title>Apibacter muscae sp. nov.: a novel member of the house fly microbiota.</title>
        <authorList>
            <person name="Park R."/>
        </authorList>
    </citation>
    <scope>NUCLEOTIDE SEQUENCE [LARGE SCALE GENOMIC DNA]</scope>
    <source>
        <strain evidence="1 2">AL1</strain>
    </source>
</reference>
<evidence type="ECO:0000313" key="2">
    <source>
        <dbReference type="Proteomes" id="UP000319499"/>
    </source>
</evidence>
<dbReference type="EMBL" id="SELH01000016">
    <property type="protein sequence ID" value="TWP29020.1"/>
    <property type="molecule type" value="Genomic_DNA"/>
</dbReference>
<evidence type="ECO:0008006" key="3">
    <source>
        <dbReference type="Google" id="ProtNLM"/>
    </source>
</evidence>
<keyword evidence="2" id="KW-1185">Reference proteome</keyword>
<sequence length="222" mass="25865">MNFAIKRHDNRDINEINIQIDNSDRIQFITKDMVKQIVDQSSHNGIQANKIKDINTIKTEESLNANPFILKNNVYIDLNGEINIHVVQKQPIARIKTNKDEFYLDNYGNSFPLSKNFSLPCLLVNGEIQEDEYEGIANLVQVICKDNLLKNHIVGIEKVKKDLYHLILNVPDCYIEYGKIENNKQKLTNLKEFYTKYLDYVGFSTYKKISLMYDNQIVATKR</sequence>
<gene>
    <name evidence="1" type="ORF">ETU09_04055</name>
</gene>
<accession>A0A563DFP7</accession>